<dbReference type="SUPFAM" id="SSF54593">
    <property type="entry name" value="Glyoxalase/Bleomycin resistance protein/Dihydroxybiphenyl dioxygenase"/>
    <property type="match status" value="2"/>
</dbReference>
<comment type="caution">
    <text evidence="2">The sequence shown here is derived from an EMBL/GenBank/DDBJ whole genome shotgun (WGS) entry which is preliminary data.</text>
</comment>
<protein>
    <submittedName>
        <fullName evidence="2">2,3-dihydroxybiphenyl 1,2-dioxygenase</fullName>
    </submittedName>
</protein>
<keyword evidence="2" id="KW-0560">Oxidoreductase</keyword>
<gene>
    <name evidence="2" type="ORF">FHX40_1596</name>
</gene>
<organism evidence="2 3">
    <name type="scientific">Thermopolyspora flexuosa</name>
    <dbReference type="NCBI Taxonomy" id="103836"/>
    <lineage>
        <taxon>Bacteria</taxon>
        <taxon>Bacillati</taxon>
        <taxon>Actinomycetota</taxon>
        <taxon>Actinomycetes</taxon>
        <taxon>Streptosporangiales</taxon>
        <taxon>Streptosporangiaceae</taxon>
        <taxon>Thermopolyspora</taxon>
    </lineage>
</organism>
<dbReference type="Pfam" id="PF22632">
    <property type="entry name" value="BphC_D1"/>
    <property type="match status" value="1"/>
</dbReference>
<name>A0A543IWG2_9ACTN</name>
<dbReference type="CDD" id="cd07252">
    <property type="entry name" value="BphC1-RGP6_N_like"/>
    <property type="match status" value="1"/>
</dbReference>
<evidence type="ECO:0000313" key="3">
    <source>
        <dbReference type="Proteomes" id="UP000319213"/>
    </source>
</evidence>
<accession>A0A543IWG2</accession>
<dbReference type="OrthoDB" id="6909416at2"/>
<dbReference type="Proteomes" id="UP000319213">
    <property type="component" value="Unassembled WGS sequence"/>
</dbReference>
<keyword evidence="3" id="KW-1185">Reference proteome</keyword>
<feature type="domain" description="VOC" evidence="1">
    <location>
        <begin position="4"/>
        <end position="119"/>
    </location>
</feature>
<dbReference type="Pfam" id="PF00903">
    <property type="entry name" value="Glyoxalase"/>
    <property type="match status" value="1"/>
</dbReference>
<dbReference type="CDD" id="cd07237">
    <property type="entry name" value="BphC1-RGP6_C_like"/>
    <property type="match status" value="1"/>
</dbReference>
<proteinExistence type="predicted"/>
<dbReference type="GO" id="GO:0051213">
    <property type="term" value="F:dioxygenase activity"/>
    <property type="evidence" value="ECO:0007669"/>
    <property type="project" value="UniProtKB-KW"/>
</dbReference>
<dbReference type="EMBL" id="VFPQ01000001">
    <property type="protein sequence ID" value="TQM74910.1"/>
    <property type="molecule type" value="Genomic_DNA"/>
</dbReference>
<evidence type="ECO:0000259" key="1">
    <source>
        <dbReference type="PROSITE" id="PS51819"/>
    </source>
</evidence>
<dbReference type="Gene3D" id="3.10.180.10">
    <property type="entry name" value="2,3-Dihydroxybiphenyl 1,2-Dioxygenase, domain 1"/>
    <property type="match status" value="2"/>
</dbReference>
<reference evidence="2 3" key="1">
    <citation type="submission" date="2019-06" db="EMBL/GenBank/DDBJ databases">
        <title>Sequencing the genomes of 1000 actinobacteria strains.</title>
        <authorList>
            <person name="Klenk H.-P."/>
        </authorList>
    </citation>
    <scope>NUCLEOTIDE SEQUENCE [LARGE SCALE GENOMIC DNA]</scope>
    <source>
        <strain evidence="2 3">DSM 43186</strain>
    </source>
</reference>
<evidence type="ECO:0000313" key="2">
    <source>
        <dbReference type="EMBL" id="TQM74910.1"/>
    </source>
</evidence>
<dbReference type="AlphaFoldDB" id="A0A543IWG2"/>
<sequence length="300" mass="33384">MITSLAYLGIRSPKVDEWPDLVTKVWGAQLAEPGPDGAVRVKFDDALWRLQIHPGEKDETAYIGWSVDREEDLQAVLKTLADLGVTGEVGSAELAAERAVNRIVVFTDPWGFRHEVTWGQSSVPCSFRPSRPLSGFVTGPQGLGHVLLLLPDIEQGHEFFSRLGFRLSDKIIIPGRLNARFYHCNARHHTLALGQCEPGVAGLNHLMIQVGSIDDVGLAYELAEEHGVPITLTLGRHTNDRQFSFYHSTPSSFHVEYGYGGLEVDEETWVPRVYDRTQIWGHRPHPSGKGRPFGIMHPVP</sequence>
<feature type="domain" description="VOC" evidence="1">
    <location>
        <begin position="142"/>
        <end position="260"/>
    </location>
</feature>
<keyword evidence="2" id="KW-0223">Dioxygenase</keyword>
<dbReference type="InterPro" id="IPR004360">
    <property type="entry name" value="Glyas_Fos-R_dOase_dom"/>
</dbReference>
<dbReference type="InterPro" id="IPR037523">
    <property type="entry name" value="VOC_core"/>
</dbReference>
<dbReference type="InterPro" id="IPR029068">
    <property type="entry name" value="Glyas_Bleomycin-R_OHBP_Dase"/>
</dbReference>
<dbReference type="PROSITE" id="PS51819">
    <property type="entry name" value="VOC"/>
    <property type="match status" value="2"/>
</dbReference>
<dbReference type="RefSeq" id="WP_142259010.1">
    <property type="nucleotide sequence ID" value="NZ_BMPV01000003.1"/>
</dbReference>